<evidence type="ECO:0000256" key="7">
    <source>
        <dbReference type="SAM" id="MobiDB-lite"/>
    </source>
</evidence>
<sequence length="673" mass="73370">MDDTSAELTELFAPNNELPAEVLGELQSMLRLYSISPQELFYKWESYSIKMGSDTSLNLRTARDLKKDIQDALERETRGKVAHAKLEKRAVGATQRAGGSNTDVFGMLDGLVPNTPAVKRRSNFDTPATKAAKAHAQSSPAESKTPQTASKQPNGAPAVSFAERPNAGEIKESLNHHIPIPDPPTESPAEPRVKLKANTELNKFNYKTMAMKLSEASEILDDRIDEFIGLVQAHHHLEDTAFGNPASQSTNEVVAVGRIASDSNEGKLNAPSLVLETSRRTGAGLRIPLRVDRLQAYNFFPGQIVALRGTNASGSFFQVAEVLEIPLLPPAASTPSELDMHNGRLQITSDAMDDGEFDDPAHIGPLSVMVASGPYTPGHILDFAALRALLDSALTARPDVLVLAGPFLDTEHPSIINGDFDDIPASAIPNPDKATLVDVFRYYISGPISQLVSQHPSITIILQPSVRDAINKHVSYPQDRLKRQQFGLPKQVTIVTNPVTISINEIVVGISSLDVLDMLRREECVSDKARMQNAMERWSTNLIAQRNFCPVFPPTAREALPKVDGVEGRGEGDGEDVQFLPLGAVLDTSYLKLTEWLNVRPDVLITPSALTPFAKVVNSVLVLNPGTLSKKRGPGTYARMTVLPASVSDEEREKGDVLPHKIYERARVDIVHV</sequence>
<dbReference type="OrthoDB" id="336885at2759"/>
<dbReference type="GO" id="GO:0005658">
    <property type="term" value="C:alpha DNA polymerase:primase complex"/>
    <property type="evidence" value="ECO:0007669"/>
    <property type="project" value="TreeGrafter"/>
</dbReference>
<comment type="function">
    <text evidence="6">Accessory subunit of the DNA polymerase alpha complex (also known as the alpha DNA polymerase-primase complex) which plays an essential role in the initiation of DNA synthesis.</text>
</comment>
<dbReference type="InterPro" id="IPR016722">
    <property type="entry name" value="DNA_pol_alpha_bsu"/>
</dbReference>
<name>A0A9P4HWX3_9PEZI</name>
<feature type="compositionally biased region" description="Polar residues" evidence="7">
    <location>
        <begin position="136"/>
        <end position="153"/>
    </location>
</feature>
<comment type="similarity">
    <text evidence="2 6">Belongs to the DNA polymerase alpha subunit B family.</text>
</comment>
<keyword evidence="4 6" id="KW-0235">DNA replication</keyword>
<dbReference type="InterPro" id="IPR007185">
    <property type="entry name" value="DNA_pol_a/d/e_bsu"/>
</dbReference>
<dbReference type="PIRSF" id="PIRSF018300">
    <property type="entry name" value="DNA_pol_alph_2"/>
    <property type="match status" value="1"/>
</dbReference>
<protein>
    <recommendedName>
        <fullName evidence="3 6">DNA polymerase alpha subunit B</fullName>
    </recommendedName>
</protein>
<evidence type="ECO:0000256" key="1">
    <source>
        <dbReference type="ARBA" id="ARBA00004123"/>
    </source>
</evidence>
<feature type="domain" description="DNA polymerase alpha/delta/epsilon subunit B" evidence="8">
    <location>
        <begin position="368"/>
        <end position="615"/>
    </location>
</feature>
<evidence type="ECO:0000313" key="10">
    <source>
        <dbReference type="EMBL" id="KAF2087912.1"/>
    </source>
</evidence>
<dbReference type="Pfam" id="PF04042">
    <property type="entry name" value="DNA_pol_E_B"/>
    <property type="match status" value="1"/>
</dbReference>
<evidence type="ECO:0000313" key="11">
    <source>
        <dbReference type="Proteomes" id="UP000799776"/>
    </source>
</evidence>
<keyword evidence="11" id="KW-1185">Reference proteome</keyword>
<evidence type="ECO:0000259" key="8">
    <source>
        <dbReference type="Pfam" id="PF04042"/>
    </source>
</evidence>
<dbReference type="GO" id="GO:0003677">
    <property type="term" value="F:DNA binding"/>
    <property type="evidence" value="ECO:0007669"/>
    <property type="project" value="InterPro"/>
</dbReference>
<dbReference type="PANTHER" id="PTHR23061">
    <property type="entry name" value="DNA POLYMERASE 2 ALPHA 70 KDA SUBUNIT"/>
    <property type="match status" value="1"/>
</dbReference>
<dbReference type="EMBL" id="ML978718">
    <property type="protein sequence ID" value="KAF2087912.1"/>
    <property type="molecule type" value="Genomic_DNA"/>
</dbReference>
<dbReference type="Proteomes" id="UP000799776">
    <property type="component" value="Unassembled WGS sequence"/>
</dbReference>
<evidence type="ECO:0000259" key="9">
    <source>
        <dbReference type="Pfam" id="PF22062"/>
    </source>
</evidence>
<dbReference type="Pfam" id="PF22062">
    <property type="entry name" value="OB_DPOA2"/>
    <property type="match status" value="1"/>
</dbReference>
<evidence type="ECO:0000256" key="3">
    <source>
        <dbReference type="ARBA" id="ARBA00018596"/>
    </source>
</evidence>
<comment type="caution">
    <text evidence="10">The sequence shown here is derived from an EMBL/GenBank/DDBJ whole genome shotgun (WGS) entry which is preliminary data.</text>
</comment>
<evidence type="ECO:0000256" key="5">
    <source>
        <dbReference type="ARBA" id="ARBA00023242"/>
    </source>
</evidence>
<proteinExistence type="inferred from homology"/>
<comment type="subcellular location">
    <subcellularLocation>
        <location evidence="1 6">Nucleus</location>
    </subcellularLocation>
</comment>
<feature type="region of interest" description="Disordered" evidence="7">
    <location>
        <begin position="115"/>
        <end position="160"/>
    </location>
</feature>
<dbReference type="PANTHER" id="PTHR23061:SF12">
    <property type="entry name" value="DNA POLYMERASE ALPHA SUBUNIT B"/>
    <property type="match status" value="1"/>
</dbReference>
<dbReference type="Gene3D" id="3.60.21.60">
    <property type="match status" value="2"/>
</dbReference>
<evidence type="ECO:0000256" key="2">
    <source>
        <dbReference type="ARBA" id="ARBA00007299"/>
    </source>
</evidence>
<gene>
    <name evidence="10" type="ORF">K490DRAFT_41067</name>
</gene>
<dbReference type="GO" id="GO:0006270">
    <property type="term" value="P:DNA replication initiation"/>
    <property type="evidence" value="ECO:0007669"/>
    <property type="project" value="TreeGrafter"/>
</dbReference>
<keyword evidence="5 6" id="KW-0539">Nucleus</keyword>
<dbReference type="InterPro" id="IPR054300">
    <property type="entry name" value="OB_DPOA2"/>
</dbReference>
<evidence type="ECO:0000256" key="4">
    <source>
        <dbReference type="ARBA" id="ARBA00022705"/>
    </source>
</evidence>
<feature type="domain" description="DNA polymerase alpha subunit B OB" evidence="9">
    <location>
        <begin position="217"/>
        <end position="324"/>
    </location>
</feature>
<evidence type="ECO:0000256" key="6">
    <source>
        <dbReference type="PIRNR" id="PIRNR018300"/>
    </source>
</evidence>
<dbReference type="FunFam" id="3.60.21.60:FF:000008">
    <property type="entry name" value="DNA polymerase alpha subunit B"/>
    <property type="match status" value="1"/>
</dbReference>
<organism evidence="10 11">
    <name type="scientific">Saccharata proteae CBS 121410</name>
    <dbReference type="NCBI Taxonomy" id="1314787"/>
    <lineage>
        <taxon>Eukaryota</taxon>
        <taxon>Fungi</taxon>
        <taxon>Dikarya</taxon>
        <taxon>Ascomycota</taxon>
        <taxon>Pezizomycotina</taxon>
        <taxon>Dothideomycetes</taxon>
        <taxon>Dothideomycetes incertae sedis</taxon>
        <taxon>Botryosphaeriales</taxon>
        <taxon>Saccharataceae</taxon>
        <taxon>Saccharata</taxon>
    </lineage>
</organism>
<accession>A0A9P4HWX3</accession>
<reference evidence="10" key="1">
    <citation type="journal article" date="2020" name="Stud. Mycol.">
        <title>101 Dothideomycetes genomes: a test case for predicting lifestyles and emergence of pathogens.</title>
        <authorList>
            <person name="Haridas S."/>
            <person name="Albert R."/>
            <person name="Binder M."/>
            <person name="Bloem J."/>
            <person name="Labutti K."/>
            <person name="Salamov A."/>
            <person name="Andreopoulos B."/>
            <person name="Baker S."/>
            <person name="Barry K."/>
            <person name="Bills G."/>
            <person name="Bluhm B."/>
            <person name="Cannon C."/>
            <person name="Castanera R."/>
            <person name="Culley D."/>
            <person name="Daum C."/>
            <person name="Ezra D."/>
            <person name="Gonzalez J."/>
            <person name="Henrissat B."/>
            <person name="Kuo A."/>
            <person name="Liang C."/>
            <person name="Lipzen A."/>
            <person name="Lutzoni F."/>
            <person name="Magnuson J."/>
            <person name="Mondo S."/>
            <person name="Nolan M."/>
            <person name="Ohm R."/>
            <person name="Pangilinan J."/>
            <person name="Park H.-J."/>
            <person name="Ramirez L."/>
            <person name="Alfaro M."/>
            <person name="Sun H."/>
            <person name="Tritt A."/>
            <person name="Yoshinaga Y."/>
            <person name="Zwiers L.-H."/>
            <person name="Turgeon B."/>
            <person name="Goodwin S."/>
            <person name="Spatafora J."/>
            <person name="Crous P."/>
            <person name="Grigoriev I."/>
        </authorList>
    </citation>
    <scope>NUCLEOTIDE SEQUENCE</scope>
    <source>
        <strain evidence="10">CBS 121410</strain>
    </source>
</reference>
<dbReference type="AlphaFoldDB" id="A0A9P4HWX3"/>